<dbReference type="EMBL" id="SNRW01004638">
    <property type="protein sequence ID" value="KAA6386817.1"/>
    <property type="molecule type" value="Genomic_DNA"/>
</dbReference>
<dbReference type="AlphaFoldDB" id="A0A5J4VW13"/>
<accession>A0A5J4VW13</accession>
<evidence type="ECO:0000313" key="2">
    <source>
        <dbReference type="Proteomes" id="UP000324800"/>
    </source>
</evidence>
<protein>
    <submittedName>
        <fullName evidence="1">Uncharacterized protein</fullName>
    </submittedName>
</protein>
<organism evidence="1 2">
    <name type="scientific">Streblomastix strix</name>
    <dbReference type="NCBI Taxonomy" id="222440"/>
    <lineage>
        <taxon>Eukaryota</taxon>
        <taxon>Metamonada</taxon>
        <taxon>Preaxostyla</taxon>
        <taxon>Oxymonadida</taxon>
        <taxon>Streblomastigidae</taxon>
        <taxon>Streblomastix</taxon>
    </lineage>
</organism>
<dbReference type="Proteomes" id="UP000324800">
    <property type="component" value="Unassembled WGS sequence"/>
</dbReference>
<gene>
    <name evidence="1" type="ORF">EZS28_017655</name>
</gene>
<comment type="caution">
    <text evidence="1">The sequence shown here is derived from an EMBL/GenBank/DDBJ whole genome shotgun (WGS) entry which is preliminary data.</text>
</comment>
<reference evidence="1 2" key="1">
    <citation type="submission" date="2019-03" db="EMBL/GenBank/DDBJ databases">
        <title>Single cell metagenomics reveals metabolic interactions within the superorganism composed of flagellate Streblomastix strix and complex community of Bacteroidetes bacteria on its surface.</title>
        <authorList>
            <person name="Treitli S.C."/>
            <person name="Kolisko M."/>
            <person name="Husnik F."/>
            <person name="Keeling P."/>
            <person name="Hampl V."/>
        </authorList>
    </citation>
    <scope>NUCLEOTIDE SEQUENCE [LARGE SCALE GENOMIC DNA]</scope>
    <source>
        <strain evidence="1">ST1C</strain>
    </source>
</reference>
<proteinExistence type="predicted"/>
<sequence>MPLKRHMRLVQTLTKICKQFALETWFYLLTLNIQVSENGYWEEFMMVTDTKKSHFKYFNNEHVWIQFKVTSRYSELDFIAFVNDNLDKNIFKMDVRNTHLIDSDNFVSVTNSNFTQQYTSLTDPPTDEQIRQQDYIEYGGGCIVIYNAQRLKLQKCNFTQNQGWRTEVINVQKMRNNWNFQGSKLDDYYLTLKGCQLIGKS</sequence>
<evidence type="ECO:0000313" key="1">
    <source>
        <dbReference type="EMBL" id="KAA6386817.1"/>
    </source>
</evidence>
<name>A0A5J4VW13_9EUKA</name>